<protein>
    <submittedName>
        <fullName evidence="1">Uncharacterized protein</fullName>
    </submittedName>
</protein>
<accession>A0A219ARQ0</accession>
<dbReference type="Proteomes" id="UP000078397">
    <property type="component" value="Unassembled WGS sequence"/>
</dbReference>
<evidence type="ECO:0000313" key="2">
    <source>
        <dbReference type="Proteomes" id="UP000078397"/>
    </source>
</evidence>
<dbReference type="EMBL" id="LSBJ02000005">
    <property type="protein sequence ID" value="OWT42885.1"/>
    <property type="molecule type" value="Genomic_DNA"/>
</dbReference>
<sequence length="70" mass="7903">MSCLAMIGYLKILASTSRFVRLKLMSGSMLDLPMYHFGSFGCNVVTWFCTRVCISKLSHSVRDFLLAQYG</sequence>
<keyword evidence="2" id="KW-1185">Reference proteome</keyword>
<name>A0A219ARQ0_METCM</name>
<reference evidence="1 2" key="1">
    <citation type="journal article" date="2016" name="PLoS Pathog.">
        <title>Biosynthesis of antibiotic leucinostatins in bio-control fungus Purpureocillium lilacinum and their inhibition on phytophthora revealed by genome mining.</title>
        <authorList>
            <person name="Wang G."/>
            <person name="Liu Z."/>
            <person name="Lin R."/>
            <person name="Li E."/>
            <person name="Mao Z."/>
            <person name="Ling J."/>
            <person name="Yang Y."/>
            <person name="Yin W.B."/>
            <person name="Xie B."/>
        </authorList>
    </citation>
    <scope>NUCLEOTIDE SEQUENCE [LARGE SCALE GENOMIC DNA]</scope>
    <source>
        <strain evidence="1">170</strain>
    </source>
</reference>
<dbReference type="RefSeq" id="XP_022285353.1">
    <property type="nucleotide sequence ID" value="XM_022429593.1"/>
</dbReference>
<evidence type="ECO:0000313" key="1">
    <source>
        <dbReference type="EMBL" id="OWT42885.1"/>
    </source>
</evidence>
<dbReference type="AlphaFoldDB" id="A0A219ARQ0"/>
<dbReference type="KEGG" id="pchm:VFPPC_17922"/>
<dbReference type="GeneID" id="33936816"/>
<gene>
    <name evidence="1" type="ORF">VFPPC_17922</name>
</gene>
<proteinExistence type="predicted"/>
<organism evidence="1 2">
    <name type="scientific">Pochonia chlamydosporia 170</name>
    <dbReference type="NCBI Taxonomy" id="1380566"/>
    <lineage>
        <taxon>Eukaryota</taxon>
        <taxon>Fungi</taxon>
        <taxon>Dikarya</taxon>
        <taxon>Ascomycota</taxon>
        <taxon>Pezizomycotina</taxon>
        <taxon>Sordariomycetes</taxon>
        <taxon>Hypocreomycetidae</taxon>
        <taxon>Hypocreales</taxon>
        <taxon>Clavicipitaceae</taxon>
        <taxon>Pochonia</taxon>
    </lineage>
</organism>
<comment type="caution">
    <text evidence="1">The sequence shown here is derived from an EMBL/GenBank/DDBJ whole genome shotgun (WGS) entry which is preliminary data.</text>
</comment>